<dbReference type="eggNOG" id="COG0199">
    <property type="taxonomic scope" value="Bacteria"/>
</dbReference>
<dbReference type="InterPro" id="IPR018271">
    <property type="entry name" value="Ribosomal_uS14_CS"/>
</dbReference>
<dbReference type="PANTHER" id="PTHR19836:SF19">
    <property type="entry name" value="SMALL RIBOSOMAL SUBUNIT PROTEIN US14M"/>
    <property type="match status" value="1"/>
</dbReference>
<keyword evidence="1 10" id="KW-0479">Metal-binding</keyword>
<sequence>MAKKALIIKAARKPKFKVRAYTRCQRCGRPRAVFRKFGLCRVCFREMAHAGELPGVSKASW</sequence>
<feature type="binding site" evidence="10">
    <location>
        <position position="24"/>
    </location>
    <ligand>
        <name>Zn(2+)</name>
        <dbReference type="ChEBI" id="CHEBI:29105"/>
    </ligand>
</feature>
<evidence type="ECO:0000313" key="11">
    <source>
        <dbReference type="EMBL" id="KEI45207.1"/>
    </source>
</evidence>
<dbReference type="PROSITE" id="PS00527">
    <property type="entry name" value="RIBOSOMAL_S14"/>
    <property type="match status" value="1"/>
</dbReference>
<keyword evidence="6 10" id="KW-0687">Ribonucleoprotein</keyword>
<evidence type="ECO:0000256" key="1">
    <source>
        <dbReference type="ARBA" id="ARBA00022723"/>
    </source>
</evidence>
<dbReference type="AlphaFoldDB" id="A0A073B1R6"/>
<keyword evidence="2 10" id="KW-0699">rRNA-binding</keyword>
<organism evidence="11 12">
    <name type="scientific">Saccharopolyspora rectivirgula</name>
    <dbReference type="NCBI Taxonomy" id="28042"/>
    <lineage>
        <taxon>Bacteria</taxon>
        <taxon>Bacillati</taxon>
        <taxon>Actinomycetota</taxon>
        <taxon>Actinomycetes</taxon>
        <taxon>Pseudonocardiales</taxon>
        <taxon>Pseudonocardiaceae</taxon>
        <taxon>Saccharopolyspora</taxon>
    </lineage>
</organism>
<reference evidence="11 12" key="1">
    <citation type="submission" date="2014-06" db="EMBL/GenBank/DDBJ databases">
        <title>Saccharopolyspora rectivirgula DSM-43113 Genome sequencing.</title>
        <authorList>
            <person name="Barrera C."/>
            <person name="Millon L."/>
            <person name="Rognon B."/>
            <person name="Zaugg C."/>
            <person name="Monod M."/>
        </authorList>
    </citation>
    <scope>NUCLEOTIDE SEQUENCE [LARGE SCALE GENOMIC DNA]</scope>
    <source>
        <strain evidence="11 12">DSM 43113</strain>
    </source>
</reference>
<dbReference type="GO" id="GO:0006412">
    <property type="term" value="P:translation"/>
    <property type="evidence" value="ECO:0007669"/>
    <property type="project" value="UniProtKB-UniRule"/>
</dbReference>
<evidence type="ECO:0000256" key="10">
    <source>
        <dbReference type="HAMAP-Rule" id="MF_01364"/>
    </source>
</evidence>
<dbReference type="STRING" id="28042.GU90_05325"/>
<gene>
    <name evidence="10" type="primary">rpsZ</name>
    <name evidence="10" type="synonym">rpsN</name>
    <name evidence="11" type="ORF">GU90_05325</name>
</gene>
<comment type="cofactor">
    <cofactor evidence="10">
        <name>Zn(2+)</name>
        <dbReference type="ChEBI" id="CHEBI:29105"/>
    </cofactor>
    <text evidence="10">Binds 1 zinc ion per subunit.</text>
</comment>
<dbReference type="RefSeq" id="WP_029719724.1">
    <property type="nucleotide sequence ID" value="NZ_JAJUIW010000004.1"/>
</dbReference>
<dbReference type="GO" id="GO:0019843">
    <property type="term" value="F:rRNA binding"/>
    <property type="evidence" value="ECO:0007669"/>
    <property type="project" value="UniProtKB-UniRule"/>
</dbReference>
<proteinExistence type="inferred from homology"/>
<dbReference type="HAMAP" id="MF_01364_B">
    <property type="entry name" value="Ribosomal_uS14_2_B"/>
    <property type="match status" value="1"/>
</dbReference>
<comment type="caution">
    <text evidence="11">The sequence shown here is derived from an EMBL/GenBank/DDBJ whole genome shotgun (WGS) entry which is preliminary data.</text>
</comment>
<dbReference type="InterPro" id="IPR043140">
    <property type="entry name" value="Ribosomal_uS14_sf"/>
</dbReference>
<evidence type="ECO:0000256" key="7">
    <source>
        <dbReference type="ARBA" id="ARBA00035167"/>
    </source>
</evidence>
<comment type="function">
    <text evidence="10">Binds 16S rRNA, required for the assembly of 30S particles and may also be responsible for determining the conformation of the 16S rRNA at the A site.</text>
</comment>
<evidence type="ECO:0000256" key="6">
    <source>
        <dbReference type="ARBA" id="ARBA00023274"/>
    </source>
</evidence>
<name>A0A073B1R6_9PSEU</name>
<protein>
    <recommendedName>
        <fullName evidence="7 10">Small ribosomal subunit protein uS14</fullName>
    </recommendedName>
</protein>
<dbReference type="EMBL" id="JNVU01000014">
    <property type="protein sequence ID" value="KEI45207.1"/>
    <property type="molecule type" value="Genomic_DNA"/>
</dbReference>
<evidence type="ECO:0000313" key="12">
    <source>
        <dbReference type="Proteomes" id="UP000031419"/>
    </source>
</evidence>
<dbReference type="GO" id="GO:0008270">
    <property type="term" value="F:zinc ion binding"/>
    <property type="evidence" value="ECO:0007669"/>
    <property type="project" value="UniProtKB-UniRule"/>
</dbReference>
<dbReference type="PANTHER" id="PTHR19836">
    <property type="entry name" value="30S RIBOSOMAL PROTEIN S14"/>
    <property type="match status" value="1"/>
</dbReference>
<dbReference type="SUPFAM" id="SSF57716">
    <property type="entry name" value="Glucocorticoid receptor-like (DNA-binding domain)"/>
    <property type="match status" value="1"/>
</dbReference>
<evidence type="ECO:0000256" key="2">
    <source>
        <dbReference type="ARBA" id="ARBA00022730"/>
    </source>
</evidence>
<keyword evidence="5 10" id="KW-0689">Ribosomal protein</keyword>
<dbReference type="GO" id="GO:0015935">
    <property type="term" value="C:small ribosomal subunit"/>
    <property type="evidence" value="ECO:0007669"/>
    <property type="project" value="TreeGrafter"/>
</dbReference>
<dbReference type="OrthoDB" id="9810484at2"/>
<keyword evidence="12" id="KW-1185">Reference proteome</keyword>
<dbReference type="NCBIfam" id="NF005974">
    <property type="entry name" value="PRK08061.1"/>
    <property type="match status" value="1"/>
</dbReference>
<evidence type="ECO:0000256" key="3">
    <source>
        <dbReference type="ARBA" id="ARBA00022833"/>
    </source>
</evidence>
<comment type="similarity">
    <text evidence="9 10">Belongs to the universal ribosomal protein uS14 family. Zinc-binding uS14 subfamily.</text>
</comment>
<dbReference type="InterPro" id="IPR023053">
    <property type="entry name" value="Ribosomal_uS14_bact"/>
</dbReference>
<feature type="binding site" evidence="10">
    <location>
        <position position="40"/>
    </location>
    <ligand>
        <name>Zn(2+)</name>
        <dbReference type="ChEBI" id="CHEBI:29105"/>
    </ligand>
</feature>
<dbReference type="GO" id="GO:0005737">
    <property type="term" value="C:cytoplasm"/>
    <property type="evidence" value="ECO:0007669"/>
    <property type="project" value="UniProtKB-ARBA"/>
</dbReference>
<dbReference type="FunFam" id="4.10.830.10:FF:000001">
    <property type="entry name" value="30S ribosomal protein S14 type Z"/>
    <property type="match status" value="1"/>
</dbReference>
<dbReference type="Gene3D" id="4.10.830.10">
    <property type="entry name" value="30s Ribosomal Protein S14, Chain N"/>
    <property type="match status" value="1"/>
</dbReference>
<accession>A0A073B1R6</accession>
<dbReference type="Proteomes" id="UP000031419">
    <property type="component" value="Unassembled WGS sequence"/>
</dbReference>
<evidence type="ECO:0000256" key="9">
    <source>
        <dbReference type="ARBA" id="ARBA00060857"/>
    </source>
</evidence>
<feature type="binding site" evidence="10">
    <location>
        <position position="43"/>
    </location>
    <ligand>
        <name>Zn(2+)</name>
        <dbReference type="ChEBI" id="CHEBI:29105"/>
    </ligand>
</feature>
<evidence type="ECO:0000256" key="4">
    <source>
        <dbReference type="ARBA" id="ARBA00022884"/>
    </source>
</evidence>
<feature type="binding site" evidence="10">
    <location>
        <position position="27"/>
    </location>
    <ligand>
        <name>Zn(2+)</name>
        <dbReference type="ChEBI" id="CHEBI:29105"/>
    </ligand>
</feature>
<evidence type="ECO:0000256" key="5">
    <source>
        <dbReference type="ARBA" id="ARBA00022980"/>
    </source>
</evidence>
<keyword evidence="3 10" id="KW-0862">Zinc</keyword>
<keyword evidence="4 10" id="KW-0694">RNA-binding</keyword>
<dbReference type="GO" id="GO:0003735">
    <property type="term" value="F:structural constituent of ribosome"/>
    <property type="evidence" value="ECO:0007669"/>
    <property type="project" value="InterPro"/>
</dbReference>
<dbReference type="InterPro" id="IPR001209">
    <property type="entry name" value="Ribosomal_uS14"/>
</dbReference>
<dbReference type="Pfam" id="PF00253">
    <property type="entry name" value="Ribosomal_S14"/>
    <property type="match status" value="1"/>
</dbReference>
<comment type="subunit">
    <text evidence="8 10">Part of the 30S ribosomal subunit. Contacts proteins S3 and S10.</text>
</comment>
<evidence type="ECO:0000256" key="8">
    <source>
        <dbReference type="ARBA" id="ARBA00047110"/>
    </source>
</evidence>